<organism evidence="2">
    <name type="scientific">Eucalyptus grandis</name>
    <name type="common">Flooded gum</name>
    <dbReference type="NCBI Taxonomy" id="71139"/>
    <lineage>
        <taxon>Eukaryota</taxon>
        <taxon>Viridiplantae</taxon>
        <taxon>Streptophyta</taxon>
        <taxon>Embryophyta</taxon>
        <taxon>Tracheophyta</taxon>
        <taxon>Spermatophyta</taxon>
        <taxon>Magnoliopsida</taxon>
        <taxon>eudicotyledons</taxon>
        <taxon>Gunneridae</taxon>
        <taxon>Pentapetalae</taxon>
        <taxon>rosids</taxon>
        <taxon>malvids</taxon>
        <taxon>Myrtales</taxon>
        <taxon>Myrtaceae</taxon>
        <taxon>Myrtoideae</taxon>
        <taxon>Eucalypteae</taxon>
        <taxon>Eucalyptus</taxon>
    </lineage>
</organism>
<name>A0A059AEU1_EUCGR</name>
<dbReference type="PANTHER" id="PTHR37908">
    <property type="entry name" value="TRANSMEMBRANE PROTEIN"/>
    <property type="match status" value="1"/>
</dbReference>
<sequence>MKSAQSLVRFPLLGFSGFGRKVMQTVKHGASPVELENYSEFSRSLDHLFFFQESGGKWRKMVEVMDYSDPEPNTNPRSGYLLSPPPPPPRQG</sequence>
<dbReference type="AlphaFoldDB" id="A0A059AEU1"/>
<dbReference type="EMBL" id="KK198762">
    <property type="protein sequence ID" value="KCW51895.1"/>
    <property type="molecule type" value="Genomic_DNA"/>
</dbReference>
<feature type="compositionally biased region" description="Pro residues" evidence="1">
    <location>
        <begin position="83"/>
        <end position="92"/>
    </location>
</feature>
<evidence type="ECO:0000256" key="1">
    <source>
        <dbReference type="SAM" id="MobiDB-lite"/>
    </source>
</evidence>
<dbReference type="InParanoid" id="A0A059AEU1"/>
<protein>
    <submittedName>
        <fullName evidence="2">Uncharacterized protein</fullName>
    </submittedName>
</protein>
<dbReference type="PANTHER" id="PTHR37908:SF4">
    <property type="entry name" value="PROTEIN, PUTATIVE-RELATED"/>
    <property type="match status" value="1"/>
</dbReference>
<dbReference type="Gramene" id="KCW51895">
    <property type="protein sequence ID" value="KCW51895"/>
    <property type="gene ID" value="EUGRSUZ_J01355"/>
</dbReference>
<accession>A0A059AEU1</accession>
<gene>
    <name evidence="2" type="ORF">EUGRSUZ_J01355</name>
</gene>
<evidence type="ECO:0000313" key="2">
    <source>
        <dbReference type="EMBL" id="KCW51895.1"/>
    </source>
</evidence>
<feature type="region of interest" description="Disordered" evidence="1">
    <location>
        <begin position="67"/>
        <end position="92"/>
    </location>
</feature>
<reference evidence="2" key="1">
    <citation type="submission" date="2013-07" db="EMBL/GenBank/DDBJ databases">
        <title>The genome of Eucalyptus grandis.</title>
        <authorList>
            <person name="Schmutz J."/>
            <person name="Hayes R."/>
            <person name="Myburg A."/>
            <person name="Tuskan G."/>
            <person name="Grattapaglia D."/>
            <person name="Rokhsar D.S."/>
        </authorList>
    </citation>
    <scope>NUCLEOTIDE SEQUENCE</scope>
    <source>
        <tissue evidence="2">Leaf extractions</tissue>
    </source>
</reference>
<proteinExistence type="predicted"/>